<dbReference type="Proteomes" id="UP000830583">
    <property type="component" value="Chromosome"/>
</dbReference>
<keyword evidence="1" id="KW-0812">Transmembrane</keyword>
<keyword evidence="1" id="KW-1133">Transmembrane helix</keyword>
<reference evidence="2" key="1">
    <citation type="submission" date="2022-04" db="EMBL/GenBank/DDBJ databases">
        <title>Consumption of N2O by Flavobacterium azooxidireducens sp. nov. isolated from Decomposing Leaf Litter of Phragmites australis (Cav.).</title>
        <authorList>
            <person name="Behrendt U."/>
            <person name="Spanner T."/>
            <person name="Augustin J."/>
            <person name="Horn M.A."/>
            <person name="Kolb S."/>
            <person name="Ulrich A."/>
        </authorList>
    </citation>
    <scope>NUCLEOTIDE SEQUENCE</scope>
    <source>
        <strain evidence="2">IGB 4-14</strain>
    </source>
</reference>
<name>A0ABY4KCX7_9FLAO</name>
<protein>
    <recommendedName>
        <fullName evidence="4">DUF2007 domain-containing protein</fullName>
    </recommendedName>
</protein>
<sequence length="211" mass="24569">MNDFKTYMSFIDAESSLELTALLEKNEIPYILQDIKSDFDPTMSLNEANKPYLIQIEPENLEKVDQLVKDNFVVSNVNKDHFLYDFSNEELIDVIKNKEEWHPLDVLLAKNIIQEKNIIFDKKEIVDYQEEKKLKLYSYENLPKYTIPIAYIICFAGGMLGFAIAVFLIVSKKSLPSGDKIFSYNPSVRRHAKLMLLLSSISMFFLFKNLM</sequence>
<evidence type="ECO:0008006" key="4">
    <source>
        <dbReference type="Google" id="ProtNLM"/>
    </source>
</evidence>
<organism evidence="2 3">
    <name type="scientific">Flavobacterium azooxidireducens</name>
    <dbReference type="NCBI Taxonomy" id="1871076"/>
    <lineage>
        <taxon>Bacteria</taxon>
        <taxon>Pseudomonadati</taxon>
        <taxon>Bacteroidota</taxon>
        <taxon>Flavobacteriia</taxon>
        <taxon>Flavobacteriales</taxon>
        <taxon>Flavobacteriaceae</taxon>
        <taxon>Flavobacterium</taxon>
    </lineage>
</organism>
<evidence type="ECO:0000313" key="2">
    <source>
        <dbReference type="EMBL" id="UPQ78646.1"/>
    </source>
</evidence>
<proteinExistence type="predicted"/>
<keyword evidence="3" id="KW-1185">Reference proteome</keyword>
<gene>
    <name evidence="2" type="ORF">M0M57_13585</name>
</gene>
<dbReference type="EMBL" id="CP096205">
    <property type="protein sequence ID" value="UPQ78646.1"/>
    <property type="molecule type" value="Genomic_DNA"/>
</dbReference>
<dbReference type="RefSeq" id="WP_248433580.1">
    <property type="nucleotide sequence ID" value="NZ_CP096205.1"/>
</dbReference>
<accession>A0ABY4KCX7</accession>
<evidence type="ECO:0000256" key="1">
    <source>
        <dbReference type="SAM" id="Phobius"/>
    </source>
</evidence>
<feature type="transmembrane region" description="Helical" evidence="1">
    <location>
        <begin position="149"/>
        <end position="170"/>
    </location>
</feature>
<feature type="transmembrane region" description="Helical" evidence="1">
    <location>
        <begin position="191"/>
        <end position="207"/>
    </location>
</feature>
<keyword evidence="1" id="KW-0472">Membrane</keyword>
<evidence type="ECO:0000313" key="3">
    <source>
        <dbReference type="Proteomes" id="UP000830583"/>
    </source>
</evidence>